<comment type="caution">
    <text evidence="7">The sequence shown here is derived from an EMBL/GenBank/DDBJ whole genome shotgun (WGS) entry which is preliminary data.</text>
</comment>
<dbReference type="InterPro" id="IPR013324">
    <property type="entry name" value="RNA_pol_sigma_r3/r4-like"/>
</dbReference>
<keyword evidence="4" id="KW-0804">Transcription</keyword>
<dbReference type="EMBL" id="QRNO01000058">
    <property type="protein sequence ID" value="RHK48638.1"/>
    <property type="molecule type" value="Genomic_DNA"/>
</dbReference>
<dbReference type="InterPro" id="IPR039425">
    <property type="entry name" value="RNA_pol_sigma-70-like"/>
</dbReference>
<gene>
    <name evidence="7" type="ORF">DW060_10230</name>
</gene>
<feature type="domain" description="RNA polymerase sigma-70 region 2" evidence="5">
    <location>
        <begin position="11"/>
        <end position="77"/>
    </location>
</feature>
<keyword evidence="3" id="KW-0731">Sigma factor</keyword>
<dbReference type="InterPro" id="IPR036388">
    <property type="entry name" value="WH-like_DNA-bd_sf"/>
</dbReference>
<evidence type="ECO:0000259" key="5">
    <source>
        <dbReference type="Pfam" id="PF04542"/>
    </source>
</evidence>
<organism evidence="7 8">
    <name type="scientific">Leyella stercorea</name>
    <dbReference type="NCBI Taxonomy" id="363265"/>
    <lineage>
        <taxon>Bacteria</taxon>
        <taxon>Pseudomonadati</taxon>
        <taxon>Bacteroidota</taxon>
        <taxon>Bacteroidia</taxon>
        <taxon>Bacteroidales</taxon>
        <taxon>Prevotellaceae</taxon>
        <taxon>Leyella</taxon>
    </lineage>
</organism>
<evidence type="ECO:0000313" key="7">
    <source>
        <dbReference type="EMBL" id="RHK48638.1"/>
    </source>
</evidence>
<dbReference type="InterPro" id="IPR007627">
    <property type="entry name" value="RNA_pol_sigma70_r2"/>
</dbReference>
<dbReference type="InterPro" id="IPR013249">
    <property type="entry name" value="RNA_pol_sigma70_r4_t2"/>
</dbReference>
<dbReference type="Gene3D" id="1.10.10.10">
    <property type="entry name" value="Winged helix-like DNA-binding domain superfamily/Winged helix DNA-binding domain"/>
    <property type="match status" value="1"/>
</dbReference>
<evidence type="ECO:0000256" key="4">
    <source>
        <dbReference type="ARBA" id="ARBA00023163"/>
    </source>
</evidence>
<dbReference type="Gene3D" id="1.10.1740.10">
    <property type="match status" value="1"/>
</dbReference>
<dbReference type="InterPro" id="IPR014284">
    <property type="entry name" value="RNA_pol_sigma-70_dom"/>
</dbReference>
<dbReference type="RefSeq" id="WP_118355780.1">
    <property type="nucleotide sequence ID" value="NZ_CAUBHC010000020.1"/>
</dbReference>
<comment type="similarity">
    <text evidence="1">Belongs to the sigma-70 factor family. ECF subfamily.</text>
</comment>
<evidence type="ECO:0000256" key="3">
    <source>
        <dbReference type="ARBA" id="ARBA00023082"/>
    </source>
</evidence>
<accession>A0A415GHM4</accession>
<evidence type="ECO:0000313" key="8">
    <source>
        <dbReference type="Proteomes" id="UP000286598"/>
    </source>
</evidence>
<dbReference type="InterPro" id="IPR013325">
    <property type="entry name" value="RNA_pol_sigma_r2"/>
</dbReference>
<evidence type="ECO:0000256" key="1">
    <source>
        <dbReference type="ARBA" id="ARBA00010641"/>
    </source>
</evidence>
<dbReference type="Pfam" id="PF04542">
    <property type="entry name" value="Sigma70_r2"/>
    <property type="match status" value="1"/>
</dbReference>
<evidence type="ECO:0000259" key="6">
    <source>
        <dbReference type="Pfam" id="PF08281"/>
    </source>
</evidence>
<dbReference type="AlphaFoldDB" id="A0A415GHM4"/>
<dbReference type="GO" id="GO:0006352">
    <property type="term" value="P:DNA-templated transcription initiation"/>
    <property type="evidence" value="ECO:0007669"/>
    <property type="project" value="InterPro"/>
</dbReference>
<reference evidence="7 8" key="1">
    <citation type="submission" date="2018-08" db="EMBL/GenBank/DDBJ databases">
        <title>A genome reference for cultivated species of the human gut microbiota.</title>
        <authorList>
            <person name="Zou Y."/>
            <person name="Xue W."/>
            <person name="Luo G."/>
        </authorList>
    </citation>
    <scope>NUCLEOTIDE SEQUENCE [LARGE SCALE GENOMIC DNA]</scope>
    <source>
        <strain evidence="7 8">AF42-9</strain>
    </source>
</reference>
<feature type="domain" description="RNA polymerase sigma factor 70 region 4 type 2" evidence="6">
    <location>
        <begin position="103"/>
        <end position="153"/>
    </location>
</feature>
<dbReference type="Proteomes" id="UP000286598">
    <property type="component" value="Unassembled WGS sequence"/>
</dbReference>
<keyword evidence="8" id="KW-1185">Reference proteome</keyword>
<sequence>MNTTEQQFSQLVRDNRSTIYAVCYMFSNDADEVADLFQEVLVKLWNGYESFHGKSDVKTWIYRVTLNTCITIDRKKRSRRKALLSMDVDYFSDEEKSTAQVRMLHERIARLQPLDRAIVLLWLEQISYDEIGDIVGLSAKNVSVRLARIRVQLKNMSNE</sequence>
<dbReference type="PANTHER" id="PTHR43133">
    <property type="entry name" value="RNA POLYMERASE ECF-TYPE SIGMA FACTO"/>
    <property type="match status" value="1"/>
</dbReference>
<dbReference type="Pfam" id="PF08281">
    <property type="entry name" value="Sigma70_r4_2"/>
    <property type="match status" value="1"/>
</dbReference>
<dbReference type="OrthoDB" id="9780326at2"/>
<keyword evidence="2" id="KW-0805">Transcription regulation</keyword>
<dbReference type="SUPFAM" id="SSF88659">
    <property type="entry name" value="Sigma3 and sigma4 domains of RNA polymerase sigma factors"/>
    <property type="match status" value="1"/>
</dbReference>
<evidence type="ECO:0000256" key="2">
    <source>
        <dbReference type="ARBA" id="ARBA00023015"/>
    </source>
</evidence>
<dbReference type="PANTHER" id="PTHR43133:SF45">
    <property type="entry name" value="RNA POLYMERASE ECF-TYPE SIGMA FACTOR"/>
    <property type="match status" value="1"/>
</dbReference>
<dbReference type="GO" id="GO:0003677">
    <property type="term" value="F:DNA binding"/>
    <property type="evidence" value="ECO:0007669"/>
    <property type="project" value="InterPro"/>
</dbReference>
<protein>
    <submittedName>
        <fullName evidence="7">Sigma-70 family RNA polymerase sigma factor</fullName>
    </submittedName>
</protein>
<name>A0A415GHM4_9BACT</name>
<proteinExistence type="inferred from homology"/>
<dbReference type="GO" id="GO:0016987">
    <property type="term" value="F:sigma factor activity"/>
    <property type="evidence" value="ECO:0007669"/>
    <property type="project" value="UniProtKB-KW"/>
</dbReference>
<dbReference type="SUPFAM" id="SSF88946">
    <property type="entry name" value="Sigma2 domain of RNA polymerase sigma factors"/>
    <property type="match status" value="1"/>
</dbReference>
<dbReference type="NCBIfam" id="TIGR02937">
    <property type="entry name" value="sigma70-ECF"/>
    <property type="match status" value="1"/>
</dbReference>